<dbReference type="InterPro" id="IPR013216">
    <property type="entry name" value="Methyltransf_11"/>
</dbReference>
<dbReference type="Proteomes" id="UP000838878">
    <property type="component" value="Chromosome 1"/>
</dbReference>
<dbReference type="OrthoDB" id="8300214at2759"/>
<dbReference type="PANTHER" id="PTHR43861">
    <property type="entry name" value="TRANS-ACONITATE 2-METHYLTRANSFERASE-RELATED"/>
    <property type="match status" value="1"/>
</dbReference>
<organism evidence="2 3">
    <name type="scientific">Brenthis ino</name>
    <name type="common">lesser marbled fritillary</name>
    <dbReference type="NCBI Taxonomy" id="405034"/>
    <lineage>
        <taxon>Eukaryota</taxon>
        <taxon>Metazoa</taxon>
        <taxon>Ecdysozoa</taxon>
        <taxon>Arthropoda</taxon>
        <taxon>Hexapoda</taxon>
        <taxon>Insecta</taxon>
        <taxon>Pterygota</taxon>
        <taxon>Neoptera</taxon>
        <taxon>Endopterygota</taxon>
        <taxon>Lepidoptera</taxon>
        <taxon>Glossata</taxon>
        <taxon>Ditrysia</taxon>
        <taxon>Papilionoidea</taxon>
        <taxon>Nymphalidae</taxon>
        <taxon>Heliconiinae</taxon>
        <taxon>Argynnini</taxon>
        <taxon>Brenthis</taxon>
    </lineage>
</organism>
<dbReference type="CDD" id="cd02440">
    <property type="entry name" value="AdoMet_MTases"/>
    <property type="match status" value="1"/>
</dbReference>
<dbReference type="GO" id="GO:0008757">
    <property type="term" value="F:S-adenosylmethionine-dependent methyltransferase activity"/>
    <property type="evidence" value="ECO:0007669"/>
    <property type="project" value="InterPro"/>
</dbReference>
<proteinExistence type="predicted"/>
<sequence>MDNAELYQKSNTLQKRDALQCLEEYAKKIKWRNDGDTVIDIGSGDGSVTTSILMKFLPSNCTRVMGCDKSDKMVRFANKYYAADHVSFTILDIEADLPDELRENFDHAFSFYTLHWIKNQETAFSNIYNLLTRGGDCLLIFLGHMPVYDVYRMLARKPKWNYWLKEVDRFVSPYHDCQDPEKKIKRMMTSIGFNSVDVHCTEKSFIYSSLQETKDAVAAINPFKIPKELLEDFLEDYVKIVSDMQLIDYVCSNVADGPVTVRTSYHLITVFGKK</sequence>
<keyword evidence="3" id="KW-1185">Reference proteome</keyword>
<dbReference type="EMBL" id="OV170221">
    <property type="protein sequence ID" value="CAH0714455.1"/>
    <property type="molecule type" value="Genomic_DNA"/>
</dbReference>
<feature type="domain" description="Methyltransferase type 11" evidence="1">
    <location>
        <begin position="40"/>
        <end position="138"/>
    </location>
</feature>
<feature type="non-terminal residue" evidence="2">
    <location>
        <position position="274"/>
    </location>
</feature>
<dbReference type="Gene3D" id="3.40.50.150">
    <property type="entry name" value="Vaccinia Virus protein VP39"/>
    <property type="match status" value="1"/>
</dbReference>
<evidence type="ECO:0000259" key="1">
    <source>
        <dbReference type="Pfam" id="PF08241"/>
    </source>
</evidence>
<evidence type="ECO:0000313" key="2">
    <source>
        <dbReference type="EMBL" id="CAH0714455.1"/>
    </source>
</evidence>
<dbReference type="Pfam" id="PF08241">
    <property type="entry name" value="Methyltransf_11"/>
    <property type="match status" value="1"/>
</dbReference>
<gene>
    <name evidence="2" type="ORF">BINO364_LOCUS1502</name>
</gene>
<dbReference type="PANTHER" id="PTHR43861:SF1">
    <property type="entry name" value="TRANS-ACONITATE 2-METHYLTRANSFERASE"/>
    <property type="match status" value="1"/>
</dbReference>
<dbReference type="AlphaFoldDB" id="A0A8J9UTI9"/>
<protein>
    <recommendedName>
        <fullName evidence="1">Methyltransferase type 11 domain-containing protein</fullName>
    </recommendedName>
</protein>
<evidence type="ECO:0000313" key="3">
    <source>
        <dbReference type="Proteomes" id="UP000838878"/>
    </source>
</evidence>
<accession>A0A8J9UTI9</accession>
<name>A0A8J9UTI9_9NEOP</name>
<dbReference type="InterPro" id="IPR029063">
    <property type="entry name" value="SAM-dependent_MTases_sf"/>
</dbReference>
<dbReference type="SUPFAM" id="SSF53335">
    <property type="entry name" value="S-adenosyl-L-methionine-dependent methyltransferases"/>
    <property type="match status" value="1"/>
</dbReference>
<reference evidence="2" key="1">
    <citation type="submission" date="2021-12" db="EMBL/GenBank/DDBJ databases">
        <authorList>
            <person name="Martin H S."/>
        </authorList>
    </citation>
    <scope>NUCLEOTIDE SEQUENCE</scope>
</reference>